<proteinExistence type="predicted"/>
<reference evidence="1" key="1">
    <citation type="submission" date="2009-06" db="EMBL/GenBank/DDBJ databases">
        <title>Complete sequence plasmid 1 of Ralstonia pickettii 12D.</title>
        <authorList>
            <consortium name="US DOE Joint Genome Institute"/>
            <person name="Lucas S."/>
            <person name="Copeland A."/>
            <person name="Lapidus A."/>
            <person name="Glavina del Rio T."/>
            <person name="Dalin E."/>
            <person name="Tice H."/>
            <person name="Bruce D."/>
            <person name="Goodwin L."/>
            <person name="Pitluck S."/>
            <person name="Sims D."/>
            <person name="Meincke L."/>
            <person name="Brettin T."/>
            <person name="Detter J.C."/>
            <person name="Han C."/>
            <person name="Larimer F."/>
            <person name="Land M."/>
            <person name="Hauser L."/>
            <person name="Kyrpides N."/>
            <person name="Ovchinnikova G."/>
            <person name="Marsh T."/>
            <person name="Richardson P."/>
        </authorList>
    </citation>
    <scope>NUCLEOTIDE SEQUENCE [LARGE SCALE GENOMIC DNA]</scope>
    <source>
        <strain evidence="1">12D</strain>
        <plasmid>12D</plasmid>
        <plasmid evidence="1">pRp12D01</plasmid>
    </source>
</reference>
<name>C6BQF9_RALP1</name>
<organism evidence="1">
    <name type="scientific">Ralstonia pickettii (strain 12D)</name>
    <dbReference type="NCBI Taxonomy" id="428406"/>
    <lineage>
        <taxon>Bacteria</taxon>
        <taxon>Pseudomonadati</taxon>
        <taxon>Pseudomonadota</taxon>
        <taxon>Betaproteobacteria</taxon>
        <taxon>Burkholderiales</taxon>
        <taxon>Burkholderiaceae</taxon>
        <taxon>Ralstonia</taxon>
    </lineage>
</organism>
<dbReference type="KEGG" id="rpf:Rpic12D_4771"/>
<keyword evidence="1" id="KW-0614">Plasmid</keyword>
<dbReference type="EMBL" id="CP001646">
    <property type="protein sequence ID" value="ACS66006.1"/>
    <property type="molecule type" value="Genomic_DNA"/>
</dbReference>
<dbReference type="HOGENOM" id="CLU_3295407_0_0_4"/>
<accession>C6BQF9</accession>
<gene>
    <name evidence="1" type="ordered locus">Rpic12D_4771</name>
</gene>
<protein>
    <submittedName>
        <fullName evidence="1">Uncharacterized protein</fullName>
    </submittedName>
</protein>
<evidence type="ECO:0000313" key="1">
    <source>
        <dbReference type="EMBL" id="ACS66006.1"/>
    </source>
</evidence>
<geneLocation type="plasmid" evidence="1">
    <name>pRp12D01</name>
</geneLocation>
<dbReference type="AlphaFoldDB" id="C6BQF9"/>
<sequence>MSLECHKAGHLACKDVNEACREPLEAIRSGVGRLSGLGEA</sequence>